<feature type="transmembrane region" description="Helical" evidence="2">
    <location>
        <begin position="54"/>
        <end position="77"/>
    </location>
</feature>
<evidence type="ECO:0000256" key="1">
    <source>
        <dbReference type="SAM" id="MobiDB-lite"/>
    </source>
</evidence>
<dbReference type="Gene3D" id="1.20.1070.10">
    <property type="entry name" value="Rhodopsin 7-helix transmembrane proteins"/>
    <property type="match status" value="1"/>
</dbReference>
<accession>A0A814YFF7</accession>
<dbReference type="Proteomes" id="UP000663864">
    <property type="component" value="Unassembled WGS sequence"/>
</dbReference>
<feature type="region of interest" description="Disordered" evidence="1">
    <location>
        <begin position="201"/>
        <end position="229"/>
    </location>
</feature>
<evidence type="ECO:0000313" key="4">
    <source>
        <dbReference type="Proteomes" id="UP000663864"/>
    </source>
</evidence>
<feature type="transmembrane region" description="Helical" evidence="2">
    <location>
        <begin position="22"/>
        <end position="42"/>
    </location>
</feature>
<keyword evidence="2" id="KW-0472">Membrane</keyword>
<name>A0A814YFF7_9BILA</name>
<protein>
    <recommendedName>
        <fullName evidence="5">G-protein coupled receptors family 1 profile domain-containing protein</fullName>
    </recommendedName>
</protein>
<proteinExistence type="predicted"/>
<dbReference type="EMBL" id="CAJNOT010001628">
    <property type="protein sequence ID" value="CAF1228057.1"/>
    <property type="molecule type" value="Genomic_DNA"/>
</dbReference>
<keyword evidence="2" id="KW-1133">Transmembrane helix</keyword>
<dbReference type="SUPFAM" id="SSF81321">
    <property type="entry name" value="Family A G protein-coupled receptor-like"/>
    <property type="match status" value="1"/>
</dbReference>
<organism evidence="3 4">
    <name type="scientific">Rotaria sordida</name>
    <dbReference type="NCBI Taxonomy" id="392033"/>
    <lineage>
        <taxon>Eukaryota</taxon>
        <taxon>Metazoa</taxon>
        <taxon>Spiralia</taxon>
        <taxon>Gnathifera</taxon>
        <taxon>Rotifera</taxon>
        <taxon>Eurotatoria</taxon>
        <taxon>Bdelloidea</taxon>
        <taxon>Philodinida</taxon>
        <taxon>Philodinidae</taxon>
        <taxon>Rotaria</taxon>
    </lineage>
</organism>
<evidence type="ECO:0000256" key="2">
    <source>
        <dbReference type="SAM" id="Phobius"/>
    </source>
</evidence>
<evidence type="ECO:0000313" key="3">
    <source>
        <dbReference type="EMBL" id="CAF1228057.1"/>
    </source>
</evidence>
<evidence type="ECO:0008006" key="5">
    <source>
        <dbReference type="Google" id="ProtNLM"/>
    </source>
</evidence>
<feature type="transmembrane region" description="Helical" evidence="2">
    <location>
        <begin position="89"/>
        <end position="116"/>
    </location>
</feature>
<comment type="caution">
    <text evidence="3">The sequence shown here is derived from an EMBL/GenBank/DDBJ whole genome shotgun (WGS) entry which is preliminary data.</text>
</comment>
<dbReference type="AlphaFoldDB" id="A0A814YFF7"/>
<gene>
    <name evidence="3" type="ORF">ZHD862_LOCUS24219</name>
</gene>
<feature type="compositionally biased region" description="Polar residues" evidence="1">
    <location>
        <begin position="215"/>
        <end position="229"/>
    </location>
</feature>
<sequence length="229" mass="25664">MSNTTSDLVQKLNIATYWIDQIYPLLQIAFGTFGNVFNIIIFSRRALRSNPCSLYFLVGSIDNCVVIGIGICSRYLASSWYWDPSATNIVLLLITTLISTPYFALAIYNAIAVVMFRNKLSPSALAIYNFAQDLSRLLHYTNPVITFYIYTLTGPKFRVEMKRCIQHGLKSVLTAIGLMRCLPLRAQQALLGENQVTNTNNISLPQSRRRGNAVHPTQQKATMSMTPVA</sequence>
<keyword evidence="2" id="KW-0812">Transmembrane</keyword>
<reference evidence="3" key="1">
    <citation type="submission" date="2021-02" db="EMBL/GenBank/DDBJ databases">
        <authorList>
            <person name="Nowell W R."/>
        </authorList>
    </citation>
    <scope>NUCLEOTIDE SEQUENCE</scope>
</reference>